<gene>
    <name evidence="1" type="ORF">AL072_29195</name>
</gene>
<sequence length="1630" mass="168926">MAEVWKEVDTGNKVTADQIAAFTEAAQAAGFSYDKGKLLTTGQADLGRAVKAVNDLLVKSPSALKDMGLDATSLTMVLEKLKEKLDPVTAAIAELNRAAATVAILPRYRDLYTLFDKATEEKGRPLDVDESADLTAAWRKKRNADSAEQVRLTNEAAAAADRLAQAQVSGNPATVAAARADQQVAEALRDGVIVQADAASYRAVKLKENMAGLAGQAGEAATASSRQARQLLEMAAATEQGGAAVAAATLKQQIENETLKVGAGAHGELAKRLTEEDAARRKLAGAQWDRDMDLQIQAAKSLAEAEGLGGKAVAAATVANQTAAQVEKEGVAIDGERAKAIGVKTAELAKWQERQNYRRSLRETDEDIALLQRELSLQGEGETIRNRTLELARAELDIRRQFPNATEDEIAALLRKHETTIRLRQEIAEQRGLWDELDRIGERAFDRIGSAITEAFVQGKASTVSWGSVAKAVMSEVIQAALQLAVINPLKNWATGSASPSLWSAVGGGQAAQGEGGLTGSLTNTALSKGAGWAADKLGLTNGIMSAVDSWGYSTLGIGTVGGWATAAPASVTAATAVPISGAVSANAATGIAAAGNTAAANTLYTGASSGVSGAGVAGGISAYLGAAGAGAFGGGLVGGALGTATNSKAVGGLSGAVAGAGSAYLASIMGISSLGGPIGMAIGAVVGAIMGMIGTQKASVGPNSSGNVVMDGKGGFRTDTALADNGADAGQMQQVTDGVATAMNTIVTGIGGKLTGGDGLNTGLLQFFAKDNKWYVTPQQGENAGQRASFGSQDEAIQYYMRESLKGLIGTGQLTGVDDDVQTALKNSKATTAEGLATDLGFAAGFRQQLDLMNASLDPTNNQIRTFTEQAKELGTQIQTNITDWRNKAGELGLATEGELTVAARRGIEAMMGLGPAVQPLTGLAAVTEQAKINVEAFTPALSALGYTAAEQTDLATRYTQKLKDDYITSVQLVQRQGAAALAGLTNPSAATSMSDRFRTSLGLDPTAKGVSGLIATMQSVETSAARGAVTMGQLQGALSQLDQALMDGLVSGEQYSTLVNSLTAAWSTASGVLGALRQGAIAVEQAIDANWRPDLDARLSDAGLSGGAIEALRPTWQAVLDGAAAGAATAAQMRTALAALDDQLRAGTVTADQHKAAVSVLTAAWQDNATAVSAAAEQVSSTWSSLLSTAVQEVAESWRSVVSDAQQAATAWGNVADSLAQASRDVMTDGTYSNLGPQGLRDAAKGEFDRLQGVIATYTDAQKAGTATDAQRTAALDAAGQLDAAGKTYLEAQRALSGDGTAYDQTLTDVRAVWDSTSQLGLTLKSAETKRAEDAQATIDRLERLTGIGSAQRVLLDQIKAAIGSGNTNMTELLALIRQTPGYQRYSAPSDVQSRWDGMSSDVQRSVAHTLGYSGEPTDAAFNDFIVANGKASQFEALVRTGAGGVDRSGVTWLEDFWARYRAALSLPEGERSSLFAGMMSEKERVLSSLPAAAFRPMYERAVQLPETDIEINIEDAARRRGIPGFKDGGWHAGGPRLVGERGMEIEATGPARYWSHEQTRDILSPKMVTVDMGPVVTAIGTVRSAVLEIGGQIAAMAARLAGIEDAIDGQAAEMRLLGNKLQKLVTR</sequence>
<keyword evidence="2" id="KW-1185">Reference proteome</keyword>
<evidence type="ECO:0000313" key="1">
    <source>
        <dbReference type="EMBL" id="ALG75048.1"/>
    </source>
</evidence>
<evidence type="ECO:0008006" key="3">
    <source>
        <dbReference type="Google" id="ProtNLM"/>
    </source>
</evidence>
<reference evidence="2" key="1">
    <citation type="submission" date="2015-08" db="EMBL/GenBank/DDBJ databases">
        <title>Complete Genome Sequence of Azospirillum thiophilum BV-S.</title>
        <authorList>
            <person name="Fomenkov A."/>
            <person name="Vincze T."/>
            <person name="Grabovich M."/>
            <person name="Dubinina G."/>
            <person name="Orlova M."/>
            <person name="Belousova E."/>
            <person name="Roberts R.J."/>
        </authorList>
    </citation>
    <scope>NUCLEOTIDE SEQUENCE [LARGE SCALE GENOMIC DNA]</scope>
    <source>
        <strain evidence="2">BV-S</strain>
    </source>
</reference>
<dbReference type="KEGG" id="ati:AL072_29195"/>
<accession>A0AAC8W4P5</accession>
<evidence type="ECO:0000313" key="2">
    <source>
        <dbReference type="Proteomes" id="UP000069935"/>
    </source>
</evidence>
<organism evidence="1 2">
    <name type="scientific">Azospirillum thiophilum</name>
    <dbReference type="NCBI Taxonomy" id="528244"/>
    <lineage>
        <taxon>Bacteria</taxon>
        <taxon>Pseudomonadati</taxon>
        <taxon>Pseudomonadota</taxon>
        <taxon>Alphaproteobacteria</taxon>
        <taxon>Rhodospirillales</taxon>
        <taxon>Azospirillaceae</taxon>
        <taxon>Azospirillum</taxon>
    </lineage>
</organism>
<protein>
    <recommendedName>
        <fullName evidence="3">Bacteriophage tail tape measure N-terminal domain-containing protein</fullName>
    </recommendedName>
</protein>
<proteinExistence type="predicted"/>
<dbReference type="EMBL" id="CP012406">
    <property type="protein sequence ID" value="ALG75048.1"/>
    <property type="molecule type" value="Genomic_DNA"/>
</dbReference>
<dbReference type="Proteomes" id="UP000069935">
    <property type="component" value="Chromosome 6"/>
</dbReference>
<name>A0AAC8W4P5_9PROT</name>
<reference evidence="1 2" key="2">
    <citation type="journal article" date="2016" name="Genome Announc.">
        <title>Complete Genome Sequence of a Strain of Azospirillum thiophilum Isolated from a Sulfide Spring.</title>
        <authorList>
            <person name="Fomenkov A."/>
            <person name="Vincze T."/>
            <person name="Grabovich M."/>
            <person name="Anton B.P."/>
            <person name="Dubinina G."/>
            <person name="Orlova M."/>
            <person name="Belousova E."/>
            <person name="Roberts R.J."/>
        </authorList>
    </citation>
    <scope>NUCLEOTIDE SEQUENCE [LARGE SCALE GENOMIC DNA]</scope>
    <source>
        <strain evidence="1 2">BV-S</strain>
    </source>
</reference>